<gene>
    <name evidence="1" type="ORF">SAMN04488090_3550</name>
</gene>
<name>A0A1G9TGA5_9BACT</name>
<accession>A0A1G9TGA5</accession>
<protein>
    <recommendedName>
        <fullName evidence="3">DUF4082 domain-containing protein</fullName>
    </recommendedName>
</protein>
<proteinExistence type="predicted"/>
<dbReference type="OrthoDB" id="958895at2"/>
<sequence>MKTLVACLGILLAVGNCSDNKEDVKPSETPISALVNEETDNPSVGNFGYFEGGHIFQPVVNGTINRLLCKLPQAGSYRICLWDVSAKKILAQVVVQQTAAATLSGAEIPAVKVSASGTYAISMLRNNYYCYSYKAGPLFKYPVKKGNIRILSYVNSKSSENAAPLFSEEENTGNFCGYADFSFIPD</sequence>
<evidence type="ECO:0000313" key="1">
    <source>
        <dbReference type="EMBL" id="SDM46747.1"/>
    </source>
</evidence>
<dbReference type="RefSeq" id="WP_093205228.1">
    <property type="nucleotide sequence ID" value="NZ_FNGS01000006.1"/>
</dbReference>
<evidence type="ECO:0008006" key="3">
    <source>
        <dbReference type="Google" id="ProtNLM"/>
    </source>
</evidence>
<organism evidence="1 2">
    <name type="scientific">Siphonobacter aquaeclarae</name>
    <dbReference type="NCBI Taxonomy" id="563176"/>
    <lineage>
        <taxon>Bacteria</taxon>
        <taxon>Pseudomonadati</taxon>
        <taxon>Bacteroidota</taxon>
        <taxon>Cytophagia</taxon>
        <taxon>Cytophagales</taxon>
        <taxon>Cytophagaceae</taxon>
        <taxon>Siphonobacter</taxon>
    </lineage>
</organism>
<dbReference type="AlphaFoldDB" id="A0A1G9TGA5"/>
<keyword evidence="2" id="KW-1185">Reference proteome</keyword>
<reference evidence="1 2" key="1">
    <citation type="submission" date="2016-10" db="EMBL/GenBank/DDBJ databases">
        <authorList>
            <person name="de Groot N.N."/>
        </authorList>
    </citation>
    <scope>NUCLEOTIDE SEQUENCE [LARGE SCALE GENOMIC DNA]</scope>
    <source>
        <strain evidence="1 2">DSM 21668</strain>
    </source>
</reference>
<dbReference type="EMBL" id="FNGS01000006">
    <property type="protein sequence ID" value="SDM46747.1"/>
    <property type="molecule type" value="Genomic_DNA"/>
</dbReference>
<dbReference type="Proteomes" id="UP000198901">
    <property type="component" value="Unassembled WGS sequence"/>
</dbReference>
<evidence type="ECO:0000313" key="2">
    <source>
        <dbReference type="Proteomes" id="UP000198901"/>
    </source>
</evidence>